<accession>A0AAD6VY18</accession>
<sequence>MKAMALCWTNDAASSCSAFSFAFFISVFTDCFRVPVAFEMMKMLAGFILTDFWVVPFMCRNEDNSKANSCPCVAEAFSDFCLSLCSRFCSPVYAGFFLCYLLSPGYFFFTACPLPRFCDSSFGFSAVFFPISPWFFRVWV</sequence>
<evidence type="ECO:0000313" key="2">
    <source>
        <dbReference type="EMBL" id="KAJ6992010.1"/>
    </source>
</evidence>
<feature type="transmembrane region" description="Helical" evidence="1">
    <location>
        <begin position="121"/>
        <end position="139"/>
    </location>
</feature>
<protein>
    <submittedName>
        <fullName evidence="2">Uncharacterized protein</fullName>
    </submittedName>
</protein>
<organism evidence="2 3">
    <name type="scientific">Populus alba x Populus x berolinensis</name>
    <dbReference type="NCBI Taxonomy" id="444605"/>
    <lineage>
        <taxon>Eukaryota</taxon>
        <taxon>Viridiplantae</taxon>
        <taxon>Streptophyta</taxon>
        <taxon>Embryophyta</taxon>
        <taxon>Tracheophyta</taxon>
        <taxon>Spermatophyta</taxon>
        <taxon>Magnoliopsida</taxon>
        <taxon>eudicotyledons</taxon>
        <taxon>Gunneridae</taxon>
        <taxon>Pentapetalae</taxon>
        <taxon>rosids</taxon>
        <taxon>fabids</taxon>
        <taxon>Malpighiales</taxon>
        <taxon>Salicaceae</taxon>
        <taxon>Saliceae</taxon>
        <taxon>Populus</taxon>
    </lineage>
</organism>
<comment type="caution">
    <text evidence="2">The sequence shown here is derived from an EMBL/GenBank/DDBJ whole genome shotgun (WGS) entry which is preliminary data.</text>
</comment>
<evidence type="ECO:0000256" key="1">
    <source>
        <dbReference type="SAM" id="Phobius"/>
    </source>
</evidence>
<feature type="transmembrane region" description="Helical" evidence="1">
    <location>
        <begin position="92"/>
        <end position="109"/>
    </location>
</feature>
<keyword evidence="3" id="KW-1185">Reference proteome</keyword>
<evidence type="ECO:0000313" key="3">
    <source>
        <dbReference type="Proteomes" id="UP001164929"/>
    </source>
</evidence>
<name>A0AAD6VY18_9ROSI</name>
<dbReference type="EMBL" id="JAQIZT010000006">
    <property type="protein sequence ID" value="KAJ6992010.1"/>
    <property type="molecule type" value="Genomic_DNA"/>
</dbReference>
<dbReference type="AlphaFoldDB" id="A0AAD6VY18"/>
<dbReference type="Proteomes" id="UP001164929">
    <property type="component" value="Chromosome 6"/>
</dbReference>
<keyword evidence="1" id="KW-1133">Transmembrane helix</keyword>
<keyword evidence="1" id="KW-0472">Membrane</keyword>
<reference evidence="2" key="1">
    <citation type="journal article" date="2023" name="Mol. Ecol. Resour.">
        <title>Chromosome-level genome assembly of a triploid poplar Populus alba 'Berolinensis'.</title>
        <authorList>
            <person name="Chen S."/>
            <person name="Yu Y."/>
            <person name="Wang X."/>
            <person name="Wang S."/>
            <person name="Zhang T."/>
            <person name="Zhou Y."/>
            <person name="He R."/>
            <person name="Meng N."/>
            <person name="Wang Y."/>
            <person name="Liu W."/>
            <person name="Liu Z."/>
            <person name="Liu J."/>
            <person name="Guo Q."/>
            <person name="Huang H."/>
            <person name="Sederoff R.R."/>
            <person name="Wang G."/>
            <person name="Qu G."/>
            <person name="Chen S."/>
        </authorList>
    </citation>
    <scope>NUCLEOTIDE SEQUENCE</scope>
    <source>
        <strain evidence="2">SC-2020</strain>
    </source>
</reference>
<feature type="transmembrane region" description="Helical" evidence="1">
    <location>
        <begin position="12"/>
        <end position="32"/>
    </location>
</feature>
<keyword evidence="1" id="KW-0812">Transmembrane</keyword>
<gene>
    <name evidence="2" type="ORF">NC653_015382</name>
</gene>
<proteinExistence type="predicted"/>